<keyword evidence="3 6" id="KW-1133">Transmembrane helix</keyword>
<dbReference type="PROSITE" id="PS50076">
    <property type="entry name" value="DNAJ_2"/>
    <property type="match status" value="1"/>
</dbReference>
<evidence type="ECO:0000313" key="9">
    <source>
        <dbReference type="Proteomes" id="UP000092445"/>
    </source>
</evidence>
<keyword evidence="4 6" id="KW-0472">Membrane</keyword>
<dbReference type="Pfam" id="PF09320">
    <property type="entry name" value="DUF1977"/>
    <property type="match status" value="1"/>
</dbReference>
<dbReference type="PANTHER" id="PTHR43908">
    <property type="entry name" value="AT29763P-RELATED"/>
    <property type="match status" value="1"/>
</dbReference>
<dbReference type="InterPro" id="IPR001623">
    <property type="entry name" value="DnaJ_domain"/>
</dbReference>
<dbReference type="PANTHER" id="PTHR43908:SF3">
    <property type="entry name" value="AT29763P-RELATED"/>
    <property type="match status" value="1"/>
</dbReference>
<evidence type="ECO:0000259" key="7">
    <source>
        <dbReference type="PROSITE" id="PS50076"/>
    </source>
</evidence>
<comment type="subcellular location">
    <subcellularLocation>
        <location evidence="1">Membrane</location>
        <topology evidence="1">Single-pass membrane protein</topology>
    </subcellularLocation>
</comment>
<keyword evidence="9" id="KW-1185">Reference proteome</keyword>
<dbReference type="InterPro" id="IPR051100">
    <property type="entry name" value="DnaJ_subfamily_B/C"/>
</dbReference>
<accession>A0A1A9Z7I0</accession>
<dbReference type="SUPFAM" id="SSF46565">
    <property type="entry name" value="Chaperone J-domain"/>
    <property type="match status" value="1"/>
</dbReference>
<evidence type="ECO:0000256" key="6">
    <source>
        <dbReference type="SAM" id="Phobius"/>
    </source>
</evidence>
<reference evidence="9" key="1">
    <citation type="submission" date="2014-03" db="EMBL/GenBank/DDBJ databases">
        <authorList>
            <person name="Aksoy S."/>
            <person name="Warren W."/>
            <person name="Wilson R.K."/>
        </authorList>
    </citation>
    <scope>NUCLEOTIDE SEQUENCE [LARGE SCALE GENOMIC DNA]</scope>
    <source>
        <strain evidence="9">IAEA</strain>
    </source>
</reference>
<proteinExistence type="predicted"/>
<dbReference type="AlphaFoldDB" id="A0A1A9Z7I0"/>
<evidence type="ECO:0000256" key="3">
    <source>
        <dbReference type="ARBA" id="ARBA00022989"/>
    </source>
</evidence>
<dbReference type="InterPro" id="IPR036869">
    <property type="entry name" value="J_dom_sf"/>
</dbReference>
<dbReference type="SMART" id="SM00271">
    <property type="entry name" value="DnaJ"/>
    <property type="match status" value="1"/>
</dbReference>
<dbReference type="Gene3D" id="1.10.287.110">
    <property type="entry name" value="DnaJ domain"/>
    <property type="match status" value="1"/>
</dbReference>
<organism evidence="8 9">
    <name type="scientific">Glossina pallidipes</name>
    <name type="common">Tsetse fly</name>
    <dbReference type="NCBI Taxonomy" id="7398"/>
    <lineage>
        <taxon>Eukaryota</taxon>
        <taxon>Metazoa</taxon>
        <taxon>Ecdysozoa</taxon>
        <taxon>Arthropoda</taxon>
        <taxon>Hexapoda</taxon>
        <taxon>Insecta</taxon>
        <taxon>Pterygota</taxon>
        <taxon>Neoptera</taxon>
        <taxon>Endopterygota</taxon>
        <taxon>Diptera</taxon>
        <taxon>Brachycera</taxon>
        <taxon>Muscomorpha</taxon>
        <taxon>Hippoboscoidea</taxon>
        <taxon>Glossinidae</taxon>
        <taxon>Glossina</taxon>
    </lineage>
</organism>
<evidence type="ECO:0000256" key="1">
    <source>
        <dbReference type="ARBA" id="ARBA00004167"/>
    </source>
</evidence>
<reference evidence="8" key="2">
    <citation type="submission" date="2020-05" db="UniProtKB">
        <authorList>
            <consortium name="EnsemblMetazoa"/>
        </authorList>
    </citation>
    <scope>IDENTIFICATION</scope>
    <source>
        <strain evidence="8">IAEA</strain>
    </source>
</reference>
<evidence type="ECO:0000256" key="4">
    <source>
        <dbReference type="ARBA" id="ARBA00023136"/>
    </source>
</evidence>
<dbReference type="EnsemblMetazoa" id="GPAI006221-RA">
    <property type="protein sequence ID" value="GPAI006221-PA"/>
    <property type="gene ID" value="GPAI006221"/>
</dbReference>
<feature type="region of interest" description="Disordered" evidence="5">
    <location>
        <begin position="65"/>
        <end position="85"/>
    </location>
</feature>
<dbReference type="CDD" id="cd06257">
    <property type="entry name" value="DnaJ"/>
    <property type="match status" value="1"/>
</dbReference>
<dbReference type="Pfam" id="PF00226">
    <property type="entry name" value="DnaJ"/>
    <property type="match status" value="1"/>
</dbReference>
<feature type="transmembrane region" description="Helical" evidence="6">
    <location>
        <begin position="272"/>
        <end position="291"/>
    </location>
</feature>
<evidence type="ECO:0000256" key="2">
    <source>
        <dbReference type="ARBA" id="ARBA00022692"/>
    </source>
</evidence>
<dbReference type="PRINTS" id="PR00625">
    <property type="entry name" value="JDOMAIN"/>
</dbReference>
<feature type="compositionally biased region" description="Basic and acidic residues" evidence="5">
    <location>
        <begin position="72"/>
        <end position="83"/>
    </location>
</feature>
<dbReference type="InterPro" id="IPR015399">
    <property type="entry name" value="DUF1977_DnaJ-like"/>
</dbReference>
<name>A0A1A9Z7I0_GLOPL</name>
<evidence type="ECO:0000313" key="8">
    <source>
        <dbReference type="EnsemblMetazoa" id="GPAI006221-PA"/>
    </source>
</evidence>
<dbReference type="GO" id="GO:0030544">
    <property type="term" value="F:Hsp70 protein binding"/>
    <property type="evidence" value="ECO:0007669"/>
    <property type="project" value="TreeGrafter"/>
</dbReference>
<dbReference type="VEuPathDB" id="VectorBase:GPAI006221"/>
<protein>
    <recommendedName>
        <fullName evidence="7">J domain-containing protein</fullName>
    </recommendedName>
</protein>
<dbReference type="GO" id="GO:0071218">
    <property type="term" value="P:cellular response to misfolded protein"/>
    <property type="evidence" value="ECO:0007669"/>
    <property type="project" value="TreeGrafter"/>
</dbReference>
<evidence type="ECO:0000256" key="5">
    <source>
        <dbReference type="SAM" id="MobiDB-lite"/>
    </source>
</evidence>
<dbReference type="GO" id="GO:0005789">
    <property type="term" value="C:endoplasmic reticulum membrane"/>
    <property type="evidence" value="ECO:0007669"/>
    <property type="project" value="TreeGrafter"/>
</dbReference>
<feature type="domain" description="J" evidence="7">
    <location>
        <begin position="106"/>
        <end position="170"/>
    </location>
</feature>
<dbReference type="Proteomes" id="UP000092445">
    <property type="component" value="Unassembled WGS sequence"/>
</dbReference>
<dbReference type="STRING" id="7398.A0A1A9Z7I0"/>
<keyword evidence="2 6" id="KW-0812">Transmembrane</keyword>
<sequence length="399" mass="45395">MAATATNVQNRTAEEIIDIALREINNGKYEEAIILLDKAKRIYPDSRAEELQELIVKLRSNSLRKRTTKTMPSEKRTNEDSTDSKANLDYNNEQLSLVKRIKCCKSYYQILDVARDSSDSQIKKSYKKLALQLHPDKNHAPGAVEAFKLLGKAMAVLTDPIKRREYDLYGVNGNGTCGVGGGGGGGGGSGSAKFQKYSNQYYKFQREYNKCQREYYPNGTSQGSFNNDNDDMSAEDLFNMFFGSFPSQSYYRHRAYQAANQRQYQVHSRQPGLAFGLILVLILISMLTSFFSSDPIYNLSPSSKYPVHRQTQHLSVPYYVKENFGKEYLGSMRRLEDSVEDDYVYTMKQNCFRERNYREAMMARARSFGSRAQLANAQGLKTPSCDNLSKIGVTRYSLF</sequence>